<dbReference type="SMART" id="SM00028">
    <property type="entry name" value="TPR"/>
    <property type="match status" value="2"/>
</dbReference>
<evidence type="ECO:0000313" key="4">
    <source>
        <dbReference type="EMBL" id="KAG9393726.1"/>
    </source>
</evidence>
<dbReference type="InterPro" id="IPR019734">
    <property type="entry name" value="TPR_rpt"/>
</dbReference>
<proteinExistence type="predicted"/>
<keyword evidence="5" id="KW-1185">Reference proteome</keyword>
<keyword evidence="1 2" id="KW-0802">TPR repeat</keyword>
<evidence type="ECO:0000256" key="2">
    <source>
        <dbReference type="PROSITE-ProRule" id="PRU00339"/>
    </source>
</evidence>
<dbReference type="PANTHER" id="PTHR46423:SF1">
    <property type="entry name" value="RNA POLYMERASE II-ASSOCIATED PROTEIN 3"/>
    <property type="match status" value="1"/>
</dbReference>
<dbReference type="InterPro" id="IPR011990">
    <property type="entry name" value="TPR-like_helical_dom_sf"/>
</dbReference>
<evidence type="ECO:0000256" key="1">
    <source>
        <dbReference type="ARBA" id="ARBA00022803"/>
    </source>
</evidence>
<organism evidence="4 5">
    <name type="scientific">Carpediemonas membranifera</name>
    <dbReference type="NCBI Taxonomy" id="201153"/>
    <lineage>
        <taxon>Eukaryota</taxon>
        <taxon>Metamonada</taxon>
        <taxon>Carpediemonas-like organisms</taxon>
        <taxon>Carpediemonas</taxon>
    </lineage>
</organism>
<feature type="region of interest" description="Disordered" evidence="3">
    <location>
        <begin position="38"/>
        <end position="84"/>
    </location>
</feature>
<dbReference type="GO" id="GO:0101031">
    <property type="term" value="C:protein folding chaperone complex"/>
    <property type="evidence" value="ECO:0007669"/>
    <property type="project" value="TreeGrafter"/>
</dbReference>
<dbReference type="Gene3D" id="1.25.40.10">
    <property type="entry name" value="Tetratricopeptide repeat domain"/>
    <property type="match status" value="1"/>
</dbReference>
<dbReference type="InterPro" id="IPR051966">
    <property type="entry name" value="RPAP3"/>
</dbReference>
<dbReference type="AlphaFoldDB" id="A0A8J6BXQ3"/>
<evidence type="ECO:0000256" key="3">
    <source>
        <dbReference type="SAM" id="MobiDB-lite"/>
    </source>
</evidence>
<accession>A0A8J6BXQ3</accession>
<dbReference type="Proteomes" id="UP000717585">
    <property type="component" value="Unassembled WGS sequence"/>
</dbReference>
<dbReference type="PROSITE" id="PS50005">
    <property type="entry name" value="TPR"/>
    <property type="match status" value="2"/>
</dbReference>
<dbReference type="SUPFAM" id="SSF48452">
    <property type="entry name" value="TPR-like"/>
    <property type="match status" value="1"/>
</dbReference>
<name>A0A8J6BXQ3_9EUKA</name>
<evidence type="ECO:0000313" key="5">
    <source>
        <dbReference type="Proteomes" id="UP000717585"/>
    </source>
</evidence>
<gene>
    <name evidence="4" type="ORF">J8273_4845</name>
</gene>
<dbReference type="PANTHER" id="PTHR46423">
    <property type="entry name" value="RNA POLYMERASE II-ASSOCIATED PROTEIN 3"/>
    <property type="match status" value="1"/>
</dbReference>
<dbReference type="OrthoDB" id="2942533at2759"/>
<feature type="repeat" description="TPR" evidence="2">
    <location>
        <begin position="134"/>
        <end position="167"/>
    </location>
</feature>
<dbReference type="EMBL" id="JAHDYR010000021">
    <property type="protein sequence ID" value="KAG9393726.1"/>
    <property type="molecule type" value="Genomic_DNA"/>
</dbReference>
<sequence>MDPIQFQQQVRANAAKQQQELRELNSWANDVEETDEQLKKAKPTVNSSIPPVRGTVDARIAEQRSEPPKKTKIEPIDQPENPRVTAGHKVAIEEDEPTEADKHRIQGNAQFKKGDYMDAIISYTGAIQCDPESQDALTNRAFAFIKVGMNEQAVEDCETALKLNPTNVKALYRFALATKAIGDEQKKPELYHTALSSVALALSTEAGRKNKQITQLSTQLRDLTRGGEKKKVALQQGKQAEKQAGRTGKISISTDDAPQEVKPASQPAQVFQGPVFTEIDVPPQPATHLELQAHFNGLKAATGAVVAKYMEQLGPERLCKLLNALGHQVDGDHVYILLRGALALPSARGLEYCAGMLGVTGTGSMVTYMRVKAKKLAGEGVEVEALKAIIPTEFHEKVLKRLL</sequence>
<dbReference type="Pfam" id="PF00515">
    <property type="entry name" value="TPR_1"/>
    <property type="match status" value="1"/>
</dbReference>
<feature type="repeat" description="TPR" evidence="2">
    <location>
        <begin position="100"/>
        <end position="133"/>
    </location>
</feature>
<reference evidence="4" key="1">
    <citation type="submission" date="2021-05" db="EMBL/GenBank/DDBJ databases">
        <title>A free-living protist that lacks canonical eukaryotic 1 DNA replication and segregation systems.</title>
        <authorList>
            <person name="Salas-Leiva D.E."/>
            <person name="Tromer E.C."/>
            <person name="Curtis B.A."/>
            <person name="Jerlstrom-Hultqvist J."/>
            <person name="Kolisko M."/>
            <person name="Yi Z."/>
            <person name="Salas-Leiva J.S."/>
            <person name="Gallot-Lavallee L."/>
            <person name="Kops G.J.P.L."/>
            <person name="Archibald J.M."/>
            <person name="Simpson A.G.B."/>
            <person name="Roger A.J."/>
        </authorList>
    </citation>
    <scope>NUCLEOTIDE SEQUENCE</scope>
    <source>
        <strain evidence="4">BICM</strain>
    </source>
</reference>
<feature type="compositionally biased region" description="Basic and acidic residues" evidence="3">
    <location>
        <begin position="59"/>
        <end position="75"/>
    </location>
</feature>
<protein>
    <submittedName>
        <fullName evidence="4">TPR repeat</fullName>
    </submittedName>
</protein>
<comment type="caution">
    <text evidence="4">The sequence shown here is derived from an EMBL/GenBank/DDBJ whole genome shotgun (WGS) entry which is preliminary data.</text>
</comment>
<feature type="region of interest" description="Disordered" evidence="3">
    <location>
        <begin position="224"/>
        <end position="260"/>
    </location>
</feature>